<dbReference type="RefSeq" id="WP_245976311.1">
    <property type="nucleotide sequence ID" value="NZ_QPJD01000010.1"/>
</dbReference>
<feature type="compositionally biased region" description="Polar residues" evidence="1">
    <location>
        <begin position="443"/>
        <end position="460"/>
    </location>
</feature>
<keyword evidence="3" id="KW-1185">Reference proteome</keyword>
<evidence type="ECO:0000313" key="2">
    <source>
        <dbReference type="EMBL" id="RCW45425.1"/>
    </source>
</evidence>
<accession>A0A368VU87</accession>
<evidence type="ECO:0000256" key="1">
    <source>
        <dbReference type="SAM" id="MobiDB-lite"/>
    </source>
</evidence>
<feature type="region of interest" description="Disordered" evidence="1">
    <location>
        <begin position="424"/>
        <end position="460"/>
    </location>
</feature>
<sequence>MQNQSLNLEKSSMHNQSLNLLSRLTQVREVRSARVSSWDQDGRNQDYWMIPAGESVVLGDIEGPGSISHIWMTSFCRRTHGPSVINPEGGGNIAPVNEIHNALGVTWETADPAWYRKVLIKMTWDDQSHPSVLVPYGDFFCIGHSMPGNFASLPFTVSVKPEEQFKFGGVASVNCYLPMPFNKKAKIEIINENDVPFGLYFHIDYELYKKPFGDDTAYFHAQWRRENPCDGWGPDLQVNTPEVNRVANLDGAGNYVILETEGKGHYIGCNLSVTHFQGSWWGEGDDMFFIDGENLPSIVGTGAEDYFNHAWGMQKNAFPFHGSIVHESDVPGYQVSYRFHITDPVHFSESIKVTIEHGHANHLSDDWSSTAYWYQTLPSKPFGILPVEERIQLMPQFPSPGQLKKVELNDEMKESYKLAKERMAAYSEGRTNQVQKKSDRLSMHSQGNIEQSKNIRNSFK</sequence>
<gene>
    <name evidence="2" type="ORF">DFP97_11013</name>
</gene>
<reference evidence="2 3" key="1">
    <citation type="submission" date="2018-07" db="EMBL/GenBank/DDBJ databases">
        <title>Genomic Encyclopedia of Type Strains, Phase III (KMG-III): the genomes of soil and plant-associated and newly described type strains.</title>
        <authorList>
            <person name="Whitman W."/>
        </authorList>
    </citation>
    <scope>NUCLEOTIDE SEQUENCE [LARGE SCALE GENOMIC DNA]</scope>
    <source>
        <strain evidence="2 3">CECT 7506</strain>
    </source>
</reference>
<dbReference type="Pfam" id="PF11175">
    <property type="entry name" value="DUF2961"/>
    <property type="match status" value="1"/>
</dbReference>
<dbReference type="EMBL" id="QPJD01000010">
    <property type="protein sequence ID" value="RCW45425.1"/>
    <property type="molecule type" value="Genomic_DNA"/>
</dbReference>
<protein>
    <submittedName>
        <fullName evidence="2">DUF2961 family protein</fullName>
    </submittedName>
</protein>
<name>A0A368VU87_9BACL</name>
<dbReference type="AlphaFoldDB" id="A0A368VU87"/>
<dbReference type="InterPro" id="IPR021345">
    <property type="entry name" value="DUF2961"/>
</dbReference>
<dbReference type="Gene3D" id="2.60.120.1390">
    <property type="match status" value="1"/>
</dbReference>
<proteinExistence type="predicted"/>
<dbReference type="Proteomes" id="UP000252415">
    <property type="component" value="Unassembled WGS sequence"/>
</dbReference>
<evidence type="ECO:0000313" key="3">
    <source>
        <dbReference type="Proteomes" id="UP000252415"/>
    </source>
</evidence>
<comment type="caution">
    <text evidence="2">The sequence shown here is derived from an EMBL/GenBank/DDBJ whole genome shotgun (WGS) entry which is preliminary data.</text>
</comment>
<organism evidence="2 3">
    <name type="scientific">Paenibacillus prosopidis</name>
    <dbReference type="NCBI Taxonomy" id="630520"/>
    <lineage>
        <taxon>Bacteria</taxon>
        <taxon>Bacillati</taxon>
        <taxon>Bacillota</taxon>
        <taxon>Bacilli</taxon>
        <taxon>Bacillales</taxon>
        <taxon>Paenibacillaceae</taxon>
        <taxon>Paenibacillus</taxon>
    </lineage>
</organism>